<dbReference type="InterPro" id="IPR016039">
    <property type="entry name" value="Thiolase-like"/>
</dbReference>
<evidence type="ECO:0000313" key="4">
    <source>
        <dbReference type="EMBL" id="DAD29590.1"/>
    </source>
</evidence>
<dbReference type="InterPro" id="IPR011141">
    <property type="entry name" value="Polyketide_synthase_type-III"/>
</dbReference>
<proteinExistence type="predicted"/>
<comment type="caution">
    <text evidence="4">The sequence shown here is derived from an EMBL/GenBank/DDBJ whole genome shotgun (WGS) entry which is preliminary data.</text>
</comment>
<dbReference type="PANTHER" id="PTHR11877">
    <property type="entry name" value="HYDROXYMETHYLGLUTARYL-COA SYNTHASE"/>
    <property type="match status" value="1"/>
</dbReference>
<dbReference type="EMBL" id="DUZY01000002">
    <property type="protein sequence ID" value="DAD29590.1"/>
    <property type="molecule type" value="Genomic_DNA"/>
</dbReference>
<dbReference type="AlphaFoldDB" id="A0A822YAJ4"/>
<dbReference type="InterPro" id="IPR001099">
    <property type="entry name" value="Chalcone/stilbene_synt_N"/>
</dbReference>
<organism evidence="4 5">
    <name type="scientific">Nelumbo nucifera</name>
    <name type="common">Sacred lotus</name>
    <dbReference type="NCBI Taxonomy" id="4432"/>
    <lineage>
        <taxon>Eukaryota</taxon>
        <taxon>Viridiplantae</taxon>
        <taxon>Streptophyta</taxon>
        <taxon>Embryophyta</taxon>
        <taxon>Tracheophyta</taxon>
        <taxon>Spermatophyta</taxon>
        <taxon>Magnoliopsida</taxon>
        <taxon>Proteales</taxon>
        <taxon>Nelumbonaceae</taxon>
        <taxon>Nelumbo</taxon>
    </lineage>
</organism>
<dbReference type="PANTHER" id="PTHR11877:SF46">
    <property type="entry name" value="TYPE III POLYKETIDE SYNTHASE A"/>
    <property type="match status" value="1"/>
</dbReference>
<evidence type="ECO:0000313" key="5">
    <source>
        <dbReference type="Proteomes" id="UP000607653"/>
    </source>
</evidence>
<evidence type="ECO:0000256" key="2">
    <source>
        <dbReference type="SAM" id="MobiDB-lite"/>
    </source>
</evidence>
<sequence>MASRHGSLLQIGSFFNRPVQLYELVLWWPQDLRQVPRTDKRGLTNDQAKARNSKPNSTGMALEASLACIKEWGRPVGYITHIVYVSSSEIRLPGGDLYLASELALRSDVGRVMLYFLGCYGSVTDLRVAKADVTSNKNWAGFYVVSKANAQKFTIGSFLGRSSWIAAAGVY</sequence>
<protein>
    <recommendedName>
        <fullName evidence="3">Chalcone/stilbene synthase N-terminal domain-containing protein</fullName>
    </recommendedName>
</protein>
<accession>A0A822YAJ4</accession>
<feature type="domain" description="Chalcone/stilbene synthase N-terminal" evidence="3">
    <location>
        <begin position="58"/>
        <end position="146"/>
    </location>
</feature>
<name>A0A822YAJ4_NELNU</name>
<evidence type="ECO:0000259" key="3">
    <source>
        <dbReference type="Pfam" id="PF00195"/>
    </source>
</evidence>
<keyword evidence="1" id="KW-0808">Transferase</keyword>
<keyword evidence="5" id="KW-1185">Reference proteome</keyword>
<reference evidence="4 5" key="1">
    <citation type="journal article" date="2020" name="Mol. Biol. Evol.">
        <title>Distinct Expression and Methylation Patterns for Genes with Different Fates following a Single Whole-Genome Duplication in Flowering Plants.</title>
        <authorList>
            <person name="Shi T."/>
            <person name="Rahmani R.S."/>
            <person name="Gugger P.F."/>
            <person name="Wang M."/>
            <person name="Li H."/>
            <person name="Zhang Y."/>
            <person name="Li Z."/>
            <person name="Wang Q."/>
            <person name="Van de Peer Y."/>
            <person name="Marchal K."/>
            <person name="Chen J."/>
        </authorList>
    </citation>
    <scope>NUCLEOTIDE SEQUENCE [LARGE SCALE GENOMIC DNA]</scope>
    <source>
        <tissue evidence="4">Leaf</tissue>
    </source>
</reference>
<gene>
    <name evidence="4" type="ORF">HUJ06_031058</name>
</gene>
<dbReference type="Gene3D" id="3.40.47.10">
    <property type="match status" value="1"/>
</dbReference>
<dbReference type="Pfam" id="PF00195">
    <property type="entry name" value="Chal_sti_synt_N"/>
    <property type="match status" value="1"/>
</dbReference>
<evidence type="ECO:0000256" key="1">
    <source>
        <dbReference type="ARBA" id="ARBA00022679"/>
    </source>
</evidence>
<dbReference type="Proteomes" id="UP000607653">
    <property type="component" value="Unassembled WGS sequence"/>
</dbReference>
<dbReference type="GO" id="GO:0016747">
    <property type="term" value="F:acyltransferase activity, transferring groups other than amino-acyl groups"/>
    <property type="evidence" value="ECO:0007669"/>
    <property type="project" value="InterPro"/>
</dbReference>
<dbReference type="SUPFAM" id="SSF53901">
    <property type="entry name" value="Thiolase-like"/>
    <property type="match status" value="1"/>
</dbReference>
<feature type="region of interest" description="Disordered" evidence="2">
    <location>
        <begin position="38"/>
        <end position="57"/>
    </location>
</feature>